<dbReference type="Proteomes" id="UP000663887">
    <property type="component" value="Unassembled WGS sequence"/>
</dbReference>
<comment type="caution">
    <text evidence="3">The sequence shown here is derived from an EMBL/GenBank/DDBJ whole genome shotgun (WGS) entry which is preliminary data.</text>
</comment>
<dbReference type="EMBL" id="CAJOBH010003548">
    <property type="protein sequence ID" value="CAF3956593.1"/>
    <property type="molecule type" value="Genomic_DNA"/>
</dbReference>
<feature type="region of interest" description="Disordered" evidence="1">
    <location>
        <begin position="1"/>
        <end position="41"/>
    </location>
</feature>
<dbReference type="Proteomes" id="UP000681720">
    <property type="component" value="Unassembled WGS sequence"/>
</dbReference>
<accession>A0A816N170</accession>
<dbReference type="Proteomes" id="UP000663842">
    <property type="component" value="Unassembled WGS sequence"/>
</dbReference>
<evidence type="ECO:0000313" key="5">
    <source>
        <dbReference type="EMBL" id="CAF3859413.1"/>
    </source>
</evidence>
<dbReference type="AlphaFoldDB" id="A0A816N170"/>
<organism evidence="3 8">
    <name type="scientific">Rotaria magnacalcarata</name>
    <dbReference type="NCBI Taxonomy" id="392030"/>
    <lineage>
        <taxon>Eukaryota</taxon>
        <taxon>Metazoa</taxon>
        <taxon>Spiralia</taxon>
        <taxon>Gnathifera</taxon>
        <taxon>Rotifera</taxon>
        <taxon>Eurotatoria</taxon>
        <taxon>Bdelloidea</taxon>
        <taxon>Philodinida</taxon>
        <taxon>Philodinidae</taxon>
        <taxon>Rotaria</taxon>
    </lineage>
</organism>
<dbReference type="EMBL" id="CAJOBI010001033">
    <property type="protein sequence ID" value="CAF3859413.1"/>
    <property type="molecule type" value="Genomic_DNA"/>
</dbReference>
<evidence type="ECO:0000313" key="3">
    <source>
        <dbReference type="EMBL" id="CAF2017741.1"/>
    </source>
</evidence>
<dbReference type="Proteomes" id="UP000676336">
    <property type="component" value="Unassembled WGS sequence"/>
</dbReference>
<evidence type="ECO:0000313" key="8">
    <source>
        <dbReference type="Proteomes" id="UP000663887"/>
    </source>
</evidence>
<dbReference type="EMBL" id="CAJOBF010005988">
    <property type="protein sequence ID" value="CAF4193241.1"/>
    <property type="molecule type" value="Genomic_DNA"/>
</dbReference>
<evidence type="ECO:0000313" key="2">
    <source>
        <dbReference type="EMBL" id="CAF1485675.1"/>
    </source>
</evidence>
<evidence type="ECO:0000313" key="7">
    <source>
        <dbReference type="EMBL" id="CAF4193241.1"/>
    </source>
</evidence>
<dbReference type="EMBL" id="CAJNOV010012445">
    <property type="protein sequence ID" value="CAF1485675.1"/>
    <property type="molecule type" value="Genomic_DNA"/>
</dbReference>
<protein>
    <submittedName>
        <fullName evidence="3">Uncharacterized protein</fullName>
    </submittedName>
</protein>
<reference evidence="3" key="1">
    <citation type="submission" date="2021-02" db="EMBL/GenBank/DDBJ databases">
        <authorList>
            <person name="Nowell W R."/>
        </authorList>
    </citation>
    <scope>NUCLEOTIDE SEQUENCE</scope>
</reference>
<dbReference type="Proteomes" id="UP000663855">
    <property type="component" value="Unassembled WGS sequence"/>
</dbReference>
<sequence>MPSSKDDEQPTSPSSQLGAARSDTVKEQSTDTTRKPLASGTHIFRAEADKDLDSLIACNDINKPTITAEDDTCVLSEQSPGAAEKGSVKVFDPAKSIINDSDTVEQQSVISTCIQA</sequence>
<evidence type="ECO:0000313" key="6">
    <source>
        <dbReference type="EMBL" id="CAF3956593.1"/>
    </source>
</evidence>
<evidence type="ECO:0000313" key="4">
    <source>
        <dbReference type="EMBL" id="CAF3844760.1"/>
    </source>
</evidence>
<dbReference type="EMBL" id="CAJNRG010000755">
    <property type="protein sequence ID" value="CAF2017741.1"/>
    <property type="molecule type" value="Genomic_DNA"/>
</dbReference>
<feature type="compositionally biased region" description="Basic and acidic residues" evidence="1">
    <location>
        <begin position="23"/>
        <end position="34"/>
    </location>
</feature>
<gene>
    <name evidence="6" type="ORF">BYL167_LOCUS11315</name>
    <name evidence="2" type="ORF">CJN711_LOCUS26415</name>
    <name evidence="4" type="ORF">GIL414_LOCUS3606</name>
    <name evidence="5" type="ORF">SMN809_LOCUS4460</name>
    <name evidence="7" type="ORF">UXM345_LOCUS27561</name>
    <name evidence="3" type="ORF">XDN619_LOCUS4115</name>
</gene>
<evidence type="ECO:0000256" key="1">
    <source>
        <dbReference type="SAM" id="MobiDB-lite"/>
    </source>
</evidence>
<dbReference type="Proteomes" id="UP000681967">
    <property type="component" value="Unassembled WGS sequence"/>
</dbReference>
<name>A0A816N170_9BILA</name>
<proteinExistence type="predicted"/>
<dbReference type="EMBL" id="CAJOBJ010000802">
    <property type="protein sequence ID" value="CAF3844760.1"/>
    <property type="molecule type" value="Genomic_DNA"/>
</dbReference>